<comment type="cofactor">
    <cofactor evidence="1">
        <name>FAD</name>
        <dbReference type="ChEBI" id="CHEBI:57692"/>
    </cofactor>
</comment>
<feature type="transmembrane region" description="Helical" evidence="6">
    <location>
        <begin position="51"/>
        <end position="76"/>
    </location>
</feature>
<dbReference type="GO" id="GO:0003884">
    <property type="term" value="F:D-amino-acid oxidase activity"/>
    <property type="evidence" value="ECO:0007669"/>
    <property type="project" value="InterPro"/>
</dbReference>
<keyword evidence="6" id="KW-0812">Transmembrane</keyword>
<dbReference type="Gene3D" id="3.40.50.720">
    <property type="entry name" value="NAD(P)-binding Rossmann-like Domain"/>
    <property type="match status" value="1"/>
</dbReference>
<dbReference type="SUPFAM" id="SSF54373">
    <property type="entry name" value="FAD-linked reductases, C-terminal domain"/>
    <property type="match status" value="1"/>
</dbReference>
<name>A0A8H4RPP3_9HELO</name>
<gene>
    <name evidence="8" type="ORF">G7Y89_g4991</name>
</gene>
<comment type="caution">
    <text evidence="8">The sequence shown here is derived from an EMBL/GenBank/DDBJ whole genome shotgun (WGS) entry which is preliminary data.</text>
</comment>
<dbReference type="OrthoDB" id="2015447at2759"/>
<dbReference type="PANTHER" id="PTHR11530">
    <property type="entry name" value="D-AMINO ACID OXIDASE"/>
    <property type="match status" value="1"/>
</dbReference>
<dbReference type="SUPFAM" id="SSF51971">
    <property type="entry name" value="Nucleotide-binding domain"/>
    <property type="match status" value="1"/>
</dbReference>
<organism evidence="8 9">
    <name type="scientific">Cudoniella acicularis</name>
    <dbReference type="NCBI Taxonomy" id="354080"/>
    <lineage>
        <taxon>Eukaryota</taxon>
        <taxon>Fungi</taxon>
        <taxon>Dikarya</taxon>
        <taxon>Ascomycota</taxon>
        <taxon>Pezizomycotina</taxon>
        <taxon>Leotiomycetes</taxon>
        <taxon>Helotiales</taxon>
        <taxon>Tricladiaceae</taxon>
        <taxon>Cudoniella</taxon>
    </lineage>
</organism>
<evidence type="ECO:0000256" key="5">
    <source>
        <dbReference type="ARBA" id="ARBA00023002"/>
    </source>
</evidence>
<proteinExistence type="inferred from homology"/>
<evidence type="ECO:0000256" key="2">
    <source>
        <dbReference type="ARBA" id="ARBA00006730"/>
    </source>
</evidence>
<keyword evidence="6" id="KW-0472">Membrane</keyword>
<dbReference type="Gene3D" id="3.30.9.10">
    <property type="entry name" value="D-Amino Acid Oxidase, subunit A, domain 2"/>
    <property type="match status" value="1"/>
</dbReference>
<keyword evidence="4" id="KW-0274">FAD</keyword>
<keyword evidence="9" id="KW-1185">Reference proteome</keyword>
<evidence type="ECO:0000313" key="9">
    <source>
        <dbReference type="Proteomes" id="UP000566819"/>
    </source>
</evidence>
<dbReference type="InterPro" id="IPR006076">
    <property type="entry name" value="FAD-dep_OxRdtase"/>
</dbReference>
<keyword evidence="5" id="KW-0560">Oxidoreductase</keyword>
<reference evidence="8 9" key="1">
    <citation type="submission" date="2020-03" db="EMBL/GenBank/DDBJ databases">
        <title>Draft Genome Sequence of Cudoniella acicularis.</title>
        <authorList>
            <person name="Buettner E."/>
            <person name="Kellner H."/>
        </authorList>
    </citation>
    <scope>NUCLEOTIDE SEQUENCE [LARGE SCALE GENOMIC DNA]</scope>
    <source>
        <strain evidence="8 9">DSM 108380</strain>
    </source>
</reference>
<evidence type="ECO:0000256" key="4">
    <source>
        <dbReference type="ARBA" id="ARBA00022827"/>
    </source>
</evidence>
<sequence>MSTLQLLTYPGVSMVLYLYGSVMILAFAHTIVLPLFYFTTPSLGGFGFTPLQISLFLGSAGLSQALWTLSCLFIFAQETTWSCRVEGRTPFTPTPDSCCHLFPASPAFCGSLILGGVIGLQTAVSLLEAGYSVKLIAKHLPSDRSIDYTSPWAGAIWSPNASIDNDEKTGWDREAYEYWDSMVNEHSEEAQKAGIHRSVLYTYWDSPSIQITEKGASAFWFCNFLPWFNVAPSASLPKGAHFGIFYPSFCVNSPVYLEYLQGKVIALGGAIIRGTIPTDKGFPAALRTANTFIESESEITPDTSHDDIYAYVNATGLGAMSIVGDEAMFPTRGQTLYVKGEVEKATMRVGNWGVAYAIPRIGSGYTLLGGSMDAGNWDENVDPDLTAKILERCKLLASELLDESGEFIVLSMQVGRRPSRKGGVRVETERIQGVKSDEDVVVVHCYGHGSGGVSEIIDNYISIISLLSEKREGTFGNRIISVRR</sequence>
<evidence type="ECO:0000256" key="1">
    <source>
        <dbReference type="ARBA" id="ARBA00001974"/>
    </source>
</evidence>
<feature type="domain" description="FAD dependent oxidoreductase" evidence="7">
    <location>
        <begin position="115"/>
        <end position="453"/>
    </location>
</feature>
<evidence type="ECO:0000256" key="6">
    <source>
        <dbReference type="SAM" id="Phobius"/>
    </source>
</evidence>
<dbReference type="GO" id="GO:0019478">
    <property type="term" value="P:D-amino acid catabolic process"/>
    <property type="evidence" value="ECO:0007669"/>
    <property type="project" value="TreeGrafter"/>
</dbReference>
<evidence type="ECO:0000259" key="7">
    <source>
        <dbReference type="Pfam" id="PF01266"/>
    </source>
</evidence>
<keyword evidence="3" id="KW-0285">Flavoprotein</keyword>
<keyword evidence="6" id="KW-1133">Transmembrane helix</keyword>
<feature type="transmembrane region" description="Helical" evidence="6">
    <location>
        <begin position="16"/>
        <end position="39"/>
    </location>
</feature>
<accession>A0A8H4RPP3</accession>
<evidence type="ECO:0000256" key="3">
    <source>
        <dbReference type="ARBA" id="ARBA00022630"/>
    </source>
</evidence>
<comment type="similarity">
    <text evidence="2">Belongs to the DAMOX/DASOX family.</text>
</comment>
<dbReference type="GO" id="GO:0005737">
    <property type="term" value="C:cytoplasm"/>
    <property type="evidence" value="ECO:0007669"/>
    <property type="project" value="TreeGrafter"/>
</dbReference>
<dbReference type="Pfam" id="PF01266">
    <property type="entry name" value="DAO"/>
    <property type="match status" value="1"/>
</dbReference>
<dbReference type="PANTHER" id="PTHR11530:SF11">
    <property type="entry name" value="D-ASPARTATE OXIDASE"/>
    <property type="match status" value="1"/>
</dbReference>
<dbReference type="AlphaFoldDB" id="A0A8H4RPP3"/>
<dbReference type="EMBL" id="JAAMPI010000286">
    <property type="protein sequence ID" value="KAF4633136.1"/>
    <property type="molecule type" value="Genomic_DNA"/>
</dbReference>
<dbReference type="Proteomes" id="UP000566819">
    <property type="component" value="Unassembled WGS sequence"/>
</dbReference>
<dbReference type="GO" id="GO:0071949">
    <property type="term" value="F:FAD binding"/>
    <property type="evidence" value="ECO:0007669"/>
    <property type="project" value="InterPro"/>
</dbReference>
<dbReference type="InterPro" id="IPR023209">
    <property type="entry name" value="DAO"/>
</dbReference>
<protein>
    <recommendedName>
        <fullName evidence="7">FAD dependent oxidoreductase domain-containing protein</fullName>
    </recommendedName>
</protein>
<evidence type="ECO:0000313" key="8">
    <source>
        <dbReference type="EMBL" id="KAF4633136.1"/>
    </source>
</evidence>